<evidence type="ECO:0000259" key="4">
    <source>
        <dbReference type="Pfam" id="PF20990"/>
    </source>
</evidence>
<evidence type="ECO:0000256" key="2">
    <source>
        <dbReference type="SAM" id="Phobius"/>
    </source>
</evidence>
<gene>
    <name evidence="5" type="ORF">RN98_08295</name>
</gene>
<dbReference type="AlphaFoldDB" id="A0A0M4SQZ7"/>
<dbReference type="OrthoDB" id="5507254at2"/>
<feature type="transmembrane region" description="Helical" evidence="2">
    <location>
        <begin position="418"/>
        <end position="440"/>
    </location>
</feature>
<proteinExistence type="predicted"/>
<name>A0A0M4SQZ7_9FUSO</name>
<dbReference type="InterPro" id="IPR048389">
    <property type="entry name" value="YciQ-like_C"/>
</dbReference>
<dbReference type="Pfam" id="PF20990">
    <property type="entry name" value="DUF2207_C"/>
    <property type="match status" value="1"/>
</dbReference>
<keyword evidence="2" id="KW-0472">Membrane</keyword>
<feature type="transmembrane region" description="Helical" evidence="2">
    <location>
        <begin position="266"/>
        <end position="285"/>
    </location>
</feature>
<dbReference type="EMBL" id="CP012713">
    <property type="protein sequence ID" value="ALF18170.1"/>
    <property type="molecule type" value="Genomic_DNA"/>
</dbReference>
<accession>A0A0M4SQZ7</accession>
<dbReference type="Proteomes" id="UP000063147">
    <property type="component" value="Chromosome"/>
</dbReference>
<protein>
    <recommendedName>
        <fullName evidence="7">DUF2207 domain-containing protein</fullName>
    </recommendedName>
</protein>
<evidence type="ECO:0000259" key="3">
    <source>
        <dbReference type="Pfam" id="PF09972"/>
    </source>
</evidence>
<feature type="domain" description="Predicted membrane protein YciQ-like C-terminal" evidence="4">
    <location>
        <begin position="296"/>
        <end position="523"/>
    </location>
</feature>
<organism evidence="5">
    <name type="scientific">Fusobacterium animalis</name>
    <dbReference type="NCBI Taxonomy" id="76859"/>
    <lineage>
        <taxon>Bacteria</taxon>
        <taxon>Fusobacteriati</taxon>
        <taxon>Fusobacteriota</taxon>
        <taxon>Fusobacteriia</taxon>
        <taxon>Fusobacteriales</taxon>
        <taxon>Fusobacteriaceae</taxon>
        <taxon>Fusobacterium</taxon>
    </lineage>
</organism>
<evidence type="ECO:0000313" key="6">
    <source>
        <dbReference type="Proteomes" id="UP000063147"/>
    </source>
</evidence>
<dbReference type="InterPro" id="IPR018702">
    <property type="entry name" value="DUF2207"/>
</dbReference>
<sequence>MKKNILRIFLFFIISIISFSASFRISDLNVEAKLQKDGSMLVSEAVTYSIDEINGVYFDIDAKGYGGINFLQVFEDNGINENNEISFKKVDSANYEVTENDGVYRIKLYSKNYNNIRTFKFVYTLPDAIKVYDDVAQLNRKMVGQDWQKGIFTIKVTIEIPVSKNYDNSKILVFGHGPLTGEVDKIDNTVVYKLEDYYPGDFLEAHILMEPEIFSEFDKSKIIHVNMKQELLDMEARLANEANTERNRAIKIKKGMQILSNNPKTILGAEASIWAVLMYYIHIVFKRKNKSRNKEVKYLRDLPDDSSPALVGGIMTKNVNDNEILATIVDLIRKKVLTLETSDKKTIITLTGSTETLSDQEKALIDIYINDFGDGKSLDLKSFGFFHKVPMSTARKFEKWSSYITNEMNRKGLVYEHIGYGATGLLSLFSTLFTFGGFIITGLTGNPIFMLSFPLGITLSFSKTSAKCPSKKLAETINKWQAFKNFLSDYSQLEEAKITSIHLWEQYFVYAIALGVSDKVVKAYRKALDMGIIKDVDGMTNLAYSPIFNSGFSRSFNNLNSVVSKTNSRASSTIASSRSSSSSGGGGGFSSGSSGGGGSHGGGGGF</sequence>
<dbReference type="RefSeq" id="WP_060676439.1">
    <property type="nucleotide sequence ID" value="NZ_CP012713.1"/>
</dbReference>
<evidence type="ECO:0008006" key="7">
    <source>
        <dbReference type="Google" id="ProtNLM"/>
    </source>
</evidence>
<evidence type="ECO:0000256" key="1">
    <source>
        <dbReference type="SAM" id="MobiDB-lite"/>
    </source>
</evidence>
<dbReference type="PATRIC" id="fig|76859.3.peg.1675"/>
<feature type="region of interest" description="Disordered" evidence="1">
    <location>
        <begin position="573"/>
        <end position="606"/>
    </location>
</feature>
<feature type="compositionally biased region" description="Gly residues" evidence="1">
    <location>
        <begin position="583"/>
        <end position="606"/>
    </location>
</feature>
<evidence type="ECO:0000313" key="5">
    <source>
        <dbReference type="EMBL" id="ALF18170.1"/>
    </source>
</evidence>
<keyword evidence="2" id="KW-0812">Transmembrane</keyword>
<reference evidence="5 6" key="1">
    <citation type="submission" date="2015-09" db="EMBL/GenBank/DDBJ databases">
        <authorList>
            <person name="Jackson K.R."/>
            <person name="Lunt B.L."/>
            <person name="Fisher J.N.B."/>
            <person name="Gardner A.V."/>
            <person name="Bailey M.E."/>
            <person name="Deus L.M."/>
            <person name="Earl A.S."/>
            <person name="Gibby P.D."/>
            <person name="Hartmann K.A."/>
            <person name="Liu J.E."/>
            <person name="Manci A.M."/>
            <person name="Nielsen D.A."/>
            <person name="Solomon M.B."/>
            <person name="Breakwell D.P."/>
            <person name="Burnett S.H."/>
            <person name="Grose J.H."/>
        </authorList>
    </citation>
    <scope>NUCLEOTIDE SEQUENCE [LARGE SCALE GENOMIC DNA]</scope>
    <source>
        <strain evidence="5 6">KCOM 1279</strain>
    </source>
</reference>
<dbReference type="Pfam" id="PF09972">
    <property type="entry name" value="DUF2207"/>
    <property type="match status" value="1"/>
</dbReference>
<feature type="domain" description="DUF2207" evidence="3">
    <location>
        <begin position="24"/>
        <end position="209"/>
    </location>
</feature>
<keyword evidence="2" id="KW-1133">Transmembrane helix</keyword>